<feature type="non-terminal residue" evidence="1">
    <location>
        <position position="56"/>
    </location>
</feature>
<reference evidence="1 2" key="1">
    <citation type="journal article" date="2018" name="Nat. Ecol. Evol.">
        <title>Shark genomes provide insights into elasmobranch evolution and the origin of vertebrates.</title>
        <authorList>
            <person name="Hara Y"/>
            <person name="Yamaguchi K"/>
            <person name="Onimaru K"/>
            <person name="Kadota M"/>
            <person name="Koyanagi M"/>
            <person name="Keeley SD"/>
            <person name="Tatsumi K"/>
            <person name="Tanaka K"/>
            <person name="Motone F"/>
            <person name="Kageyama Y"/>
            <person name="Nozu R"/>
            <person name="Adachi N"/>
            <person name="Nishimura O"/>
            <person name="Nakagawa R"/>
            <person name="Tanegashima C"/>
            <person name="Kiyatake I"/>
            <person name="Matsumoto R"/>
            <person name="Murakumo K"/>
            <person name="Nishida K"/>
            <person name="Terakita A"/>
            <person name="Kuratani S"/>
            <person name="Sato K"/>
            <person name="Hyodo S Kuraku.S."/>
        </authorList>
    </citation>
    <scope>NUCLEOTIDE SEQUENCE [LARGE SCALE GENOMIC DNA]</scope>
</reference>
<proteinExistence type="predicted"/>
<evidence type="ECO:0000313" key="1">
    <source>
        <dbReference type="EMBL" id="GCC44753.1"/>
    </source>
</evidence>
<evidence type="ECO:0000313" key="2">
    <source>
        <dbReference type="Proteomes" id="UP000287033"/>
    </source>
</evidence>
<gene>
    <name evidence="1" type="ORF">chiPu_0029134</name>
</gene>
<name>A0A401TQ58_CHIPU</name>
<keyword evidence="2" id="KW-1185">Reference proteome</keyword>
<organism evidence="1 2">
    <name type="scientific">Chiloscyllium punctatum</name>
    <name type="common">Brownbanded bambooshark</name>
    <name type="synonym">Hemiscyllium punctatum</name>
    <dbReference type="NCBI Taxonomy" id="137246"/>
    <lineage>
        <taxon>Eukaryota</taxon>
        <taxon>Metazoa</taxon>
        <taxon>Chordata</taxon>
        <taxon>Craniata</taxon>
        <taxon>Vertebrata</taxon>
        <taxon>Chondrichthyes</taxon>
        <taxon>Elasmobranchii</taxon>
        <taxon>Galeomorphii</taxon>
        <taxon>Galeoidea</taxon>
        <taxon>Orectolobiformes</taxon>
        <taxon>Hemiscylliidae</taxon>
        <taxon>Chiloscyllium</taxon>
    </lineage>
</organism>
<dbReference type="EMBL" id="BEZZ01149168">
    <property type="protein sequence ID" value="GCC44753.1"/>
    <property type="molecule type" value="Genomic_DNA"/>
</dbReference>
<dbReference type="STRING" id="137246.A0A401TQ58"/>
<accession>A0A401TQ58</accession>
<dbReference type="AlphaFoldDB" id="A0A401TQ58"/>
<comment type="caution">
    <text evidence="1">The sequence shown here is derived from an EMBL/GenBank/DDBJ whole genome shotgun (WGS) entry which is preliminary data.</text>
</comment>
<protein>
    <submittedName>
        <fullName evidence="1">Uncharacterized protein</fullName>
    </submittedName>
</protein>
<dbReference type="Proteomes" id="UP000287033">
    <property type="component" value="Unassembled WGS sequence"/>
</dbReference>
<sequence>MILFPALGMKSFSAASVLDLTKPPDIEGFTPLPKPKEEGFQEKFIRKTKENPFVPI</sequence>
<dbReference type="OrthoDB" id="6604018at2759"/>